<dbReference type="EMBL" id="LO017727">
    <property type="protein sequence ID" value="CRH04857.1"/>
    <property type="molecule type" value="Genomic_DNA"/>
</dbReference>
<reference evidence="2" key="1">
    <citation type="submission" date="2015-04" db="EMBL/GenBank/DDBJ databases">
        <authorList>
            <person name="Syromyatnikov M.Y."/>
            <person name="Popov V.N."/>
        </authorList>
    </citation>
    <scope>NUCLEOTIDE SEQUENCE</scope>
    <source>
        <strain evidence="2">MO-1</strain>
    </source>
</reference>
<proteinExistence type="predicted"/>
<gene>
    <name evidence="2" type="ORF">MAGMO_0653</name>
</gene>
<feature type="region of interest" description="Disordered" evidence="1">
    <location>
        <begin position="1"/>
        <end position="35"/>
    </location>
</feature>
<feature type="compositionally biased region" description="Basic residues" evidence="1">
    <location>
        <begin position="74"/>
        <end position="86"/>
    </location>
</feature>
<name>A0A1S7LFM4_MAGMO</name>
<dbReference type="AlphaFoldDB" id="A0A1S7LFM4"/>
<organism evidence="2">
    <name type="scientific">Magnetococcus massalia (strain MO-1)</name>
    <dbReference type="NCBI Taxonomy" id="451514"/>
    <lineage>
        <taxon>Bacteria</taxon>
        <taxon>Pseudomonadati</taxon>
        <taxon>Pseudomonadota</taxon>
        <taxon>Magnetococcia</taxon>
        <taxon>Magnetococcales</taxon>
        <taxon>Magnetococcaceae</taxon>
        <taxon>Magnetococcus</taxon>
    </lineage>
</organism>
<accession>A0A1S7LFM4</accession>
<protein>
    <submittedName>
        <fullName evidence="2">Uncharacterized protein</fullName>
    </submittedName>
</protein>
<feature type="region of interest" description="Disordered" evidence="1">
    <location>
        <begin position="47"/>
        <end position="109"/>
    </location>
</feature>
<evidence type="ECO:0000256" key="1">
    <source>
        <dbReference type="SAM" id="MobiDB-lite"/>
    </source>
</evidence>
<evidence type="ECO:0000313" key="2">
    <source>
        <dbReference type="EMBL" id="CRH04857.1"/>
    </source>
</evidence>
<sequence>MGSAQTRQGDDLPGPAYLKDSVPTNPPLSAEQSFLTPQSCQNWVRFEAEDKRPPRRRGAYKKEDKRPLVAGATMKKRSQVLPHKPRAPTTPHDVVRLSGQQTPLVCGDA</sequence>